<evidence type="ECO:0000256" key="1">
    <source>
        <dbReference type="SAM" id="Phobius"/>
    </source>
</evidence>
<keyword evidence="1" id="KW-0812">Transmembrane</keyword>
<proteinExistence type="predicted"/>
<gene>
    <name evidence="3" type="ORF">An03g03430</name>
</gene>
<feature type="transmembrane region" description="Helical" evidence="1">
    <location>
        <begin position="135"/>
        <end position="166"/>
    </location>
</feature>
<feature type="chain" id="PRO_5044876994" description="ER membrane protein complex subunit 7 beta-sandwich domain-containing protein" evidence="2">
    <location>
        <begin position="18"/>
        <end position="168"/>
    </location>
</feature>
<dbReference type="KEGG" id="ang:An03g03430"/>
<reference evidence="3" key="2">
    <citation type="submission" date="2025-08" db="UniProtKB">
        <authorList>
            <consortium name="RefSeq"/>
        </authorList>
    </citation>
    <scope>IDENTIFICATION</scope>
</reference>
<dbReference type="RefSeq" id="XP_059605192.1">
    <property type="nucleotide sequence ID" value="XM_059747016.1"/>
</dbReference>
<evidence type="ECO:0008006" key="4">
    <source>
        <dbReference type="Google" id="ProtNLM"/>
    </source>
</evidence>
<keyword evidence="2" id="KW-0732">Signal</keyword>
<feature type="signal peptide" evidence="2">
    <location>
        <begin position="1"/>
        <end position="17"/>
    </location>
</feature>
<reference evidence="3" key="1">
    <citation type="submission" date="2025-02" db="EMBL/GenBank/DDBJ databases">
        <authorList>
            <consortium name="NCBI Genome Project"/>
        </authorList>
    </citation>
    <scope>NUCLEOTIDE SEQUENCE</scope>
</reference>
<accession>A0AAJ8BXH5</accession>
<keyword evidence="1" id="KW-0472">Membrane</keyword>
<evidence type="ECO:0000313" key="3">
    <source>
        <dbReference type="RefSeq" id="XP_059605192.1"/>
    </source>
</evidence>
<sequence length="168" mass="18760">MNYLFFLFLGLFQLACAARSGTYDAGWPVGDATWKQTDSDFEKETGISQYKLFDVDGLIYKYQLDIVVSEVQGTFGSTYYFIDATDRYSLTVFLPGVHTVSYNSDDPYILSVKSNWAADNNESYFNSLTPSLVLAAFRILLLSVLLPSLILLSSFSTAAFLTLLTLRG</sequence>
<dbReference type="VEuPathDB" id="FungiDB:An03g03430"/>
<name>A0AAJ8BXH5_ASPNG</name>
<organism evidence="3">
    <name type="scientific">Aspergillus niger</name>
    <dbReference type="NCBI Taxonomy" id="5061"/>
    <lineage>
        <taxon>Eukaryota</taxon>
        <taxon>Fungi</taxon>
        <taxon>Dikarya</taxon>
        <taxon>Ascomycota</taxon>
        <taxon>Pezizomycotina</taxon>
        <taxon>Eurotiomycetes</taxon>
        <taxon>Eurotiomycetidae</taxon>
        <taxon>Eurotiales</taxon>
        <taxon>Aspergillaceae</taxon>
        <taxon>Aspergillus</taxon>
        <taxon>Aspergillus subgen. Circumdati</taxon>
    </lineage>
</organism>
<dbReference type="AlphaFoldDB" id="A0AAJ8BXH5"/>
<evidence type="ECO:0000256" key="2">
    <source>
        <dbReference type="SAM" id="SignalP"/>
    </source>
</evidence>
<dbReference type="GeneID" id="84590684"/>
<protein>
    <recommendedName>
        <fullName evidence="4">ER membrane protein complex subunit 7 beta-sandwich domain-containing protein</fullName>
    </recommendedName>
</protein>
<keyword evidence="1" id="KW-1133">Transmembrane helix</keyword>